<proteinExistence type="predicted"/>
<evidence type="ECO:0000259" key="1">
    <source>
        <dbReference type="Pfam" id="PF04448"/>
    </source>
</evidence>
<reference evidence="2" key="1">
    <citation type="journal article" date="2021" name="Proc. Natl. Acad. Sci. U.S.A.">
        <title>A Catalog of Tens of Thousands of Viruses from Human Metagenomes Reveals Hidden Associations with Chronic Diseases.</title>
        <authorList>
            <person name="Tisza M.J."/>
            <person name="Buck C.B."/>
        </authorList>
    </citation>
    <scope>NUCLEOTIDE SEQUENCE</scope>
    <source>
        <strain evidence="2">CtGns7</strain>
    </source>
</reference>
<name>A0A8S5S996_9VIRU</name>
<sequence length="74" mass="9010">MNNNDWISIDEALPTHNCRVLVFKKGNAPYNDIVEVFYYNSDEKVFYNYYWSYYEEIAPTYWKYIYLPDGTEVL</sequence>
<dbReference type="Pfam" id="PF04448">
    <property type="entry name" value="DUF551"/>
    <property type="match status" value="1"/>
</dbReference>
<dbReference type="EMBL" id="BK032555">
    <property type="protein sequence ID" value="DAF47510.1"/>
    <property type="molecule type" value="Genomic_DNA"/>
</dbReference>
<protein>
    <recommendedName>
        <fullName evidence="1">DUF551 domain-containing protein</fullName>
    </recommendedName>
</protein>
<accession>A0A8S5S996</accession>
<dbReference type="InterPro" id="IPR007539">
    <property type="entry name" value="DUF551"/>
</dbReference>
<feature type="domain" description="DUF551" evidence="1">
    <location>
        <begin position="6"/>
        <end position="63"/>
    </location>
</feature>
<evidence type="ECO:0000313" key="2">
    <source>
        <dbReference type="EMBL" id="DAF47510.1"/>
    </source>
</evidence>
<organism evidence="2">
    <name type="scientific">Phage sp. ctGns7</name>
    <dbReference type="NCBI Taxonomy" id="2828003"/>
    <lineage>
        <taxon>Viruses</taxon>
    </lineage>
</organism>